<dbReference type="RefSeq" id="WP_145201234.1">
    <property type="nucleotide sequence ID" value="NZ_CP036267.1"/>
</dbReference>
<dbReference type="Proteomes" id="UP000315724">
    <property type="component" value="Chromosome"/>
</dbReference>
<evidence type="ECO:0000313" key="1">
    <source>
        <dbReference type="EMBL" id="QDT33999.1"/>
    </source>
</evidence>
<dbReference type="OrthoDB" id="286512at2"/>
<proteinExistence type="predicted"/>
<keyword evidence="2" id="KW-1185">Reference proteome</keyword>
<accession>A0A517QQX3</accession>
<sequence length="84" mass="9981">MTTWLVATLARYVLVEAEDESTARELGHVALYDLYADLRERYGRDVPINILTVRHATESEIDQWRWHHEMLAREAEWQARRQDG</sequence>
<gene>
    <name evidence="1" type="ORF">Mal48_32560</name>
</gene>
<protein>
    <submittedName>
        <fullName evidence="1">Uncharacterized protein</fullName>
    </submittedName>
</protein>
<dbReference type="KEGG" id="tpol:Mal48_32560"/>
<evidence type="ECO:0000313" key="2">
    <source>
        <dbReference type="Proteomes" id="UP000315724"/>
    </source>
</evidence>
<name>A0A517QQX3_9PLAN</name>
<dbReference type="EMBL" id="CP036267">
    <property type="protein sequence ID" value="QDT33999.1"/>
    <property type="molecule type" value="Genomic_DNA"/>
</dbReference>
<reference evidence="1 2" key="1">
    <citation type="submission" date="2019-02" db="EMBL/GenBank/DDBJ databases">
        <title>Deep-cultivation of Planctomycetes and their phenomic and genomic characterization uncovers novel biology.</title>
        <authorList>
            <person name="Wiegand S."/>
            <person name="Jogler M."/>
            <person name="Boedeker C."/>
            <person name="Pinto D."/>
            <person name="Vollmers J."/>
            <person name="Rivas-Marin E."/>
            <person name="Kohn T."/>
            <person name="Peeters S.H."/>
            <person name="Heuer A."/>
            <person name="Rast P."/>
            <person name="Oberbeckmann S."/>
            <person name="Bunk B."/>
            <person name="Jeske O."/>
            <person name="Meyerdierks A."/>
            <person name="Storesund J.E."/>
            <person name="Kallscheuer N."/>
            <person name="Luecker S."/>
            <person name="Lage O.M."/>
            <person name="Pohl T."/>
            <person name="Merkel B.J."/>
            <person name="Hornburger P."/>
            <person name="Mueller R.-W."/>
            <person name="Bruemmer F."/>
            <person name="Labrenz M."/>
            <person name="Spormann A.M."/>
            <person name="Op den Camp H."/>
            <person name="Overmann J."/>
            <person name="Amann R."/>
            <person name="Jetten M.S.M."/>
            <person name="Mascher T."/>
            <person name="Medema M.H."/>
            <person name="Devos D.P."/>
            <person name="Kaster A.-K."/>
            <person name="Ovreas L."/>
            <person name="Rohde M."/>
            <person name="Galperin M.Y."/>
            <person name="Jogler C."/>
        </authorList>
    </citation>
    <scope>NUCLEOTIDE SEQUENCE [LARGE SCALE GENOMIC DNA]</scope>
    <source>
        <strain evidence="1 2">Mal48</strain>
    </source>
</reference>
<organism evidence="1 2">
    <name type="scientific">Thalassoglobus polymorphus</name>
    <dbReference type="NCBI Taxonomy" id="2527994"/>
    <lineage>
        <taxon>Bacteria</taxon>
        <taxon>Pseudomonadati</taxon>
        <taxon>Planctomycetota</taxon>
        <taxon>Planctomycetia</taxon>
        <taxon>Planctomycetales</taxon>
        <taxon>Planctomycetaceae</taxon>
        <taxon>Thalassoglobus</taxon>
    </lineage>
</organism>
<dbReference type="AlphaFoldDB" id="A0A517QQX3"/>